<comment type="similarity">
    <text evidence="2">Belongs to the methyltransferase superfamily. L-isoaspartyl/D-aspartyl protein methyltransferase family.</text>
</comment>
<dbReference type="PANTHER" id="PTHR11579">
    <property type="entry name" value="PROTEIN-L-ISOASPARTATE O-METHYLTRANSFERASE"/>
    <property type="match status" value="1"/>
</dbReference>
<dbReference type="SUPFAM" id="SSF53335">
    <property type="entry name" value="S-adenosyl-L-methionine-dependent methyltransferases"/>
    <property type="match status" value="1"/>
</dbReference>
<dbReference type="InterPro" id="IPR029063">
    <property type="entry name" value="SAM-dependent_MTases_sf"/>
</dbReference>
<dbReference type="PANTHER" id="PTHR11579:SF0">
    <property type="entry name" value="PROTEIN-L-ISOASPARTATE(D-ASPARTATE) O-METHYLTRANSFERASE"/>
    <property type="match status" value="1"/>
</dbReference>
<evidence type="ECO:0000256" key="3">
    <source>
        <dbReference type="ARBA" id="ARBA00011890"/>
    </source>
</evidence>
<proteinExistence type="inferred from homology"/>
<evidence type="ECO:0000256" key="10">
    <source>
        <dbReference type="ARBA" id="ARBA00031323"/>
    </source>
</evidence>
<keyword evidence="8" id="KW-0949">S-adenosyl-L-methionine</keyword>
<protein>
    <recommendedName>
        <fullName evidence="4">Protein-L-isoaspartate O-methyltransferase</fullName>
        <ecNumber evidence="3">2.1.1.77</ecNumber>
    </recommendedName>
    <alternativeName>
        <fullName evidence="11">L-isoaspartyl protein carboxyl methyltransferase</fullName>
    </alternativeName>
    <alternativeName>
        <fullName evidence="9">Protein L-isoaspartyl methyltransferase</fullName>
    </alternativeName>
    <alternativeName>
        <fullName evidence="10">Protein-beta-aspartate methyltransferase</fullName>
    </alternativeName>
</protein>
<evidence type="ECO:0000313" key="12">
    <source>
        <dbReference type="EMBL" id="GAA4231693.1"/>
    </source>
</evidence>
<keyword evidence="7" id="KW-0808">Transferase</keyword>
<evidence type="ECO:0000256" key="8">
    <source>
        <dbReference type="ARBA" id="ARBA00022691"/>
    </source>
</evidence>
<sequence>MQRHWGTGVTPDDVCRAVPREAFVPDTIWIRREDGWAVPITRQDHPHEWQRIVDAYDEAVITQVDDGATDKGTWPTSSGSSPEIMADMINALDVHPGMRVLEIGTGTGYNAAVLSTLAGPGNVTSVEVDPTIAAHARAALAKGGYQVQLVVADGTSGHSPNAPYDRVIVTAAARQIPYEWIRQTRPGGLIVVPWAPTFHPDWPLCRLTVHHDGTATGEFIGPSSFMPLRSQRLPQSVIHDTERQWIAAGKPTCTRYGITITAEGQQIWLDTPESPIDS</sequence>
<dbReference type="EMBL" id="BAABAS010000006">
    <property type="protein sequence ID" value="GAA4231693.1"/>
    <property type="molecule type" value="Genomic_DNA"/>
</dbReference>
<keyword evidence="6" id="KW-0489">Methyltransferase</keyword>
<gene>
    <name evidence="12" type="ORF">GCM10022254_29610</name>
</gene>
<evidence type="ECO:0000256" key="4">
    <source>
        <dbReference type="ARBA" id="ARBA00013346"/>
    </source>
</evidence>
<reference evidence="13" key="1">
    <citation type="journal article" date="2019" name="Int. J. Syst. Evol. Microbiol.">
        <title>The Global Catalogue of Microorganisms (GCM) 10K type strain sequencing project: providing services to taxonomists for standard genome sequencing and annotation.</title>
        <authorList>
            <consortium name="The Broad Institute Genomics Platform"/>
            <consortium name="The Broad Institute Genome Sequencing Center for Infectious Disease"/>
            <person name="Wu L."/>
            <person name="Ma J."/>
        </authorList>
    </citation>
    <scope>NUCLEOTIDE SEQUENCE [LARGE SCALE GENOMIC DNA]</scope>
    <source>
        <strain evidence="13">JCM 17440</strain>
    </source>
</reference>
<evidence type="ECO:0000256" key="2">
    <source>
        <dbReference type="ARBA" id="ARBA00005369"/>
    </source>
</evidence>
<evidence type="ECO:0000256" key="5">
    <source>
        <dbReference type="ARBA" id="ARBA00022490"/>
    </source>
</evidence>
<name>A0ABP8C0U0_9ACTN</name>
<evidence type="ECO:0000256" key="11">
    <source>
        <dbReference type="ARBA" id="ARBA00031350"/>
    </source>
</evidence>
<dbReference type="Proteomes" id="UP001501710">
    <property type="component" value="Unassembled WGS sequence"/>
</dbReference>
<accession>A0ABP8C0U0</accession>
<evidence type="ECO:0000313" key="13">
    <source>
        <dbReference type="Proteomes" id="UP001501710"/>
    </source>
</evidence>
<keyword evidence="13" id="KW-1185">Reference proteome</keyword>
<keyword evidence="5" id="KW-0963">Cytoplasm</keyword>
<comment type="subcellular location">
    <subcellularLocation>
        <location evidence="1">Cytoplasm</location>
    </subcellularLocation>
</comment>
<organism evidence="12 13">
    <name type="scientific">Actinomadura meridiana</name>
    <dbReference type="NCBI Taxonomy" id="559626"/>
    <lineage>
        <taxon>Bacteria</taxon>
        <taxon>Bacillati</taxon>
        <taxon>Actinomycetota</taxon>
        <taxon>Actinomycetes</taxon>
        <taxon>Streptosporangiales</taxon>
        <taxon>Thermomonosporaceae</taxon>
        <taxon>Actinomadura</taxon>
    </lineage>
</organism>
<dbReference type="CDD" id="cd02440">
    <property type="entry name" value="AdoMet_MTases"/>
    <property type="match status" value="1"/>
</dbReference>
<evidence type="ECO:0000256" key="9">
    <source>
        <dbReference type="ARBA" id="ARBA00030757"/>
    </source>
</evidence>
<dbReference type="InterPro" id="IPR000682">
    <property type="entry name" value="PCMT"/>
</dbReference>
<evidence type="ECO:0000256" key="7">
    <source>
        <dbReference type="ARBA" id="ARBA00022679"/>
    </source>
</evidence>
<evidence type="ECO:0000256" key="1">
    <source>
        <dbReference type="ARBA" id="ARBA00004496"/>
    </source>
</evidence>
<dbReference type="Gene3D" id="3.40.50.150">
    <property type="entry name" value="Vaccinia Virus protein VP39"/>
    <property type="match status" value="1"/>
</dbReference>
<comment type="caution">
    <text evidence="12">The sequence shown here is derived from an EMBL/GenBank/DDBJ whole genome shotgun (WGS) entry which is preliminary data.</text>
</comment>
<dbReference type="Pfam" id="PF01135">
    <property type="entry name" value="PCMT"/>
    <property type="match status" value="1"/>
</dbReference>
<evidence type="ECO:0000256" key="6">
    <source>
        <dbReference type="ARBA" id="ARBA00022603"/>
    </source>
</evidence>
<dbReference type="EC" id="2.1.1.77" evidence="3"/>